<protein>
    <submittedName>
        <fullName evidence="1">Uncharacterized protein</fullName>
    </submittedName>
</protein>
<organism evidence="1 2">
    <name type="scientific">Chaenocephalus aceratus</name>
    <name type="common">Blackfin icefish</name>
    <name type="synonym">Chaenichthys aceratus</name>
    <dbReference type="NCBI Taxonomy" id="36190"/>
    <lineage>
        <taxon>Eukaryota</taxon>
        <taxon>Metazoa</taxon>
        <taxon>Chordata</taxon>
        <taxon>Craniata</taxon>
        <taxon>Vertebrata</taxon>
        <taxon>Euteleostomi</taxon>
        <taxon>Actinopterygii</taxon>
        <taxon>Neopterygii</taxon>
        <taxon>Teleostei</taxon>
        <taxon>Neoteleostei</taxon>
        <taxon>Acanthomorphata</taxon>
        <taxon>Eupercaria</taxon>
        <taxon>Perciformes</taxon>
        <taxon>Notothenioidei</taxon>
        <taxon>Channichthyidae</taxon>
        <taxon>Chaenocephalus</taxon>
    </lineage>
</organism>
<dbReference type="Proteomes" id="UP001057452">
    <property type="component" value="Chromosome 23"/>
</dbReference>
<reference evidence="1" key="1">
    <citation type="submission" date="2022-05" db="EMBL/GenBank/DDBJ databases">
        <title>Chromosome-level genome of Chaenocephalus aceratus.</title>
        <authorList>
            <person name="Park H."/>
        </authorList>
    </citation>
    <scope>NUCLEOTIDE SEQUENCE</scope>
    <source>
        <strain evidence="1">KU_202001</strain>
    </source>
</reference>
<comment type="caution">
    <text evidence="1">The sequence shown here is derived from an EMBL/GenBank/DDBJ whole genome shotgun (WGS) entry which is preliminary data.</text>
</comment>
<dbReference type="EMBL" id="CM043807">
    <property type="protein sequence ID" value="KAI4802931.1"/>
    <property type="molecule type" value="Genomic_DNA"/>
</dbReference>
<name>A0ACB9VTB0_CHAAC</name>
<proteinExistence type="predicted"/>
<gene>
    <name evidence="1" type="ORF">KUCAC02_006498</name>
</gene>
<evidence type="ECO:0000313" key="1">
    <source>
        <dbReference type="EMBL" id="KAI4802931.1"/>
    </source>
</evidence>
<evidence type="ECO:0000313" key="2">
    <source>
        <dbReference type="Proteomes" id="UP001057452"/>
    </source>
</evidence>
<keyword evidence="2" id="KW-1185">Reference proteome</keyword>
<accession>A0ACB9VTB0</accession>
<sequence>MYTFFSKSLVNHNKFIEIQNQLGLKPSELVQLSTTRWASQVRSVKAVVNNLPAILACLGTRKTAQGIRSNLCKPKTIYMLVMFAKLLGITEGLHRYLQGERLDLGRAAQYKTAILETLTDLLTEPELPVGPRQKQKRLDSFVVESACGATSNPTTPGDFRGQLYYPCLDRMIQELTHRFSDVGEELMSGIQACNPTTATFLSEDALKSLATHYKIQLKSEELLVAKHFFKRRLEKEKVPDIATVFQIIDSDMFPTLKAALQVALTIPVSSCSCERSFSALRHLHTWLRSTMGQERLNDLAIMSIAKDFLDAITPDDIIDRFAQLKPRRHSLTLPPQQEK</sequence>